<feature type="domain" description="Transglycosylase SLT" evidence="2">
    <location>
        <begin position="132"/>
        <end position="231"/>
    </location>
</feature>
<dbReference type="Pfam" id="PF01464">
    <property type="entry name" value="SLT"/>
    <property type="match status" value="1"/>
</dbReference>
<dbReference type="GO" id="GO:0008933">
    <property type="term" value="F:peptidoglycan lytic transglycosylase activity"/>
    <property type="evidence" value="ECO:0007669"/>
    <property type="project" value="InterPro"/>
</dbReference>
<dbReference type="Pfam" id="PF13511">
    <property type="entry name" value="DUF4124"/>
    <property type="match status" value="1"/>
</dbReference>
<reference evidence="4 6" key="1">
    <citation type="submission" date="2011-11" db="EMBL/GenBank/DDBJ databases">
        <title>Improved High-Quality Draft sequence of Beggiatoa alba B18lD.</title>
        <authorList>
            <consortium name="US DOE Joint Genome Institute"/>
            <person name="Lucas S."/>
            <person name="Han J."/>
            <person name="Lapidus A."/>
            <person name="Cheng J.-F."/>
            <person name="Goodwin L."/>
            <person name="Pitluck S."/>
            <person name="Peters L."/>
            <person name="Mikhailova N."/>
            <person name="Held B."/>
            <person name="Detter J.C."/>
            <person name="Han C."/>
            <person name="Tapia R."/>
            <person name="Land M."/>
            <person name="Hauser L."/>
            <person name="Kyrpides N."/>
            <person name="Ivanova N."/>
            <person name="Pagani I."/>
            <person name="Samuel K."/>
            <person name="Teske A."/>
            <person name="Mueller J."/>
            <person name="Woyke T."/>
        </authorList>
    </citation>
    <scope>NUCLEOTIDE SEQUENCE [LARGE SCALE GENOMIC DNA]</scope>
    <source>
        <strain evidence="4 6">B18LD</strain>
    </source>
</reference>
<evidence type="ECO:0000259" key="2">
    <source>
        <dbReference type="Pfam" id="PF01464"/>
    </source>
</evidence>
<dbReference type="PANTHER" id="PTHR37423:SF2">
    <property type="entry name" value="MEMBRANE-BOUND LYTIC MUREIN TRANSGLYCOSYLASE C"/>
    <property type="match status" value="1"/>
</dbReference>
<dbReference type="InterPro" id="IPR025392">
    <property type="entry name" value="DUF4124"/>
</dbReference>
<keyword evidence="6" id="KW-1185">Reference proteome</keyword>
<dbReference type="EMBL" id="JH600070">
    <property type="protein sequence ID" value="EIJ42232.1"/>
    <property type="molecule type" value="Genomic_DNA"/>
</dbReference>
<dbReference type="Gene3D" id="1.10.530.10">
    <property type="match status" value="1"/>
</dbReference>
<dbReference type="eggNOG" id="COG0741">
    <property type="taxonomic scope" value="Bacteria"/>
</dbReference>
<dbReference type="EMBL" id="JH600070">
    <property type="protein sequence ID" value="EIJ42235.1"/>
    <property type="molecule type" value="Genomic_DNA"/>
</dbReference>
<dbReference type="InterPro" id="IPR023346">
    <property type="entry name" value="Lysozyme-like_dom_sf"/>
</dbReference>
<evidence type="ECO:0000313" key="6">
    <source>
        <dbReference type="Proteomes" id="UP000005744"/>
    </source>
</evidence>
<evidence type="ECO:0000256" key="1">
    <source>
        <dbReference type="ARBA" id="ARBA00007734"/>
    </source>
</evidence>
<protein>
    <submittedName>
        <fullName evidence="4">Soluble lytic murein transglycosylase-like protein</fullName>
    </submittedName>
</protein>
<dbReference type="GO" id="GO:0000270">
    <property type="term" value="P:peptidoglycan metabolic process"/>
    <property type="evidence" value="ECO:0007669"/>
    <property type="project" value="InterPro"/>
</dbReference>
<dbReference type="HOGENOM" id="CLU_065765_1_2_6"/>
<evidence type="ECO:0000313" key="5">
    <source>
        <dbReference type="EMBL" id="EIJ42235.1"/>
    </source>
</evidence>
<evidence type="ECO:0000259" key="3">
    <source>
        <dbReference type="Pfam" id="PF13511"/>
    </source>
</evidence>
<dbReference type="PANTHER" id="PTHR37423">
    <property type="entry name" value="SOLUBLE LYTIC MUREIN TRANSGLYCOSYLASE-RELATED"/>
    <property type="match status" value="1"/>
</dbReference>
<evidence type="ECO:0000313" key="4">
    <source>
        <dbReference type="EMBL" id="EIJ42232.1"/>
    </source>
</evidence>
<dbReference type="GO" id="GO:0016020">
    <property type="term" value="C:membrane"/>
    <property type="evidence" value="ECO:0007669"/>
    <property type="project" value="InterPro"/>
</dbReference>
<dbReference type="RefSeq" id="WP_002684990.1">
    <property type="nucleotide sequence ID" value="NZ_JH600070.1"/>
</dbReference>
<sequence>MKKRHHATYATSLISVMVLLGVSLTTSCLAKEIYRYTDSKGLVHFTDVPPKRNASQTAKMKATKTSASGKSFRIYKYVDSTGIVHLTDAPKNDNYELIYEGPNNIQSLYYNQLGVSYTPQTVIARYQNYKDLVNQIAAQTQLEPELLHAVIHAESAYNPKAVSPKGAVGLMQLMPATAARYGVTDRTDPADNMAGGARYLKDLLEMFQYNKRLAIAAYNAGEGAVMKYGNQIPPYKETQGYVVRVLELYNAYRNM</sequence>
<dbReference type="CDD" id="cd00254">
    <property type="entry name" value="LT-like"/>
    <property type="match status" value="1"/>
</dbReference>
<dbReference type="InterPro" id="IPR008258">
    <property type="entry name" value="Transglycosylase_SLT_dom_1"/>
</dbReference>
<accession>I3CF39</accession>
<dbReference type="AlphaFoldDB" id="I3CF39"/>
<name>I3CF39_9GAMM</name>
<dbReference type="STRING" id="395493.BegalDRAFT_1336"/>
<dbReference type="InterPro" id="IPR000189">
    <property type="entry name" value="Transglyc_AS"/>
</dbReference>
<feature type="domain" description="DUF4124" evidence="3">
    <location>
        <begin position="23"/>
        <end position="65"/>
    </location>
</feature>
<dbReference type="PROSITE" id="PS51257">
    <property type="entry name" value="PROKAR_LIPOPROTEIN"/>
    <property type="match status" value="1"/>
</dbReference>
<dbReference type="PROSITE" id="PS00922">
    <property type="entry name" value="TRANSGLYCOSYLASE"/>
    <property type="match status" value="1"/>
</dbReference>
<dbReference type="Proteomes" id="UP000005744">
    <property type="component" value="Unassembled WGS sequence"/>
</dbReference>
<organism evidence="4 6">
    <name type="scientific">Beggiatoa alba B18LD</name>
    <dbReference type="NCBI Taxonomy" id="395493"/>
    <lineage>
        <taxon>Bacteria</taxon>
        <taxon>Pseudomonadati</taxon>
        <taxon>Pseudomonadota</taxon>
        <taxon>Gammaproteobacteria</taxon>
        <taxon>Thiotrichales</taxon>
        <taxon>Thiotrichaceae</taxon>
        <taxon>Beggiatoa</taxon>
    </lineage>
</organism>
<dbReference type="SUPFAM" id="SSF53955">
    <property type="entry name" value="Lysozyme-like"/>
    <property type="match status" value="1"/>
</dbReference>
<proteinExistence type="inferred from homology"/>
<comment type="similarity">
    <text evidence="1">Belongs to the transglycosylase Slt family.</text>
</comment>
<gene>
    <name evidence="4" type="ORF">BegalDRAFT_1336</name>
    <name evidence="5" type="ORF">BegalDRAFT_1340</name>
</gene>